<evidence type="ECO:0000313" key="2">
    <source>
        <dbReference type="EMBL" id="MFA0790783.1"/>
    </source>
</evidence>
<dbReference type="InterPro" id="IPR004027">
    <property type="entry name" value="SEC_C_motif"/>
</dbReference>
<dbReference type="EMBL" id="JBGMEL010000008">
    <property type="protein sequence ID" value="MFA0790783.1"/>
    <property type="molecule type" value="Genomic_DNA"/>
</dbReference>
<dbReference type="Gene3D" id="3.10.450.50">
    <property type="match status" value="1"/>
</dbReference>
<dbReference type="PANTHER" id="PTHR33747">
    <property type="entry name" value="UPF0225 PROTEIN SCO1677"/>
    <property type="match status" value="1"/>
</dbReference>
<organism evidence="2 3">
    <name type="scientific">Microbulbifer echini</name>
    <dbReference type="NCBI Taxonomy" id="1529067"/>
    <lineage>
        <taxon>Bacteria</taxon>
        <taxon>Pseudomonadati</taxon>
        <taxon>Pseudomonadota</taxon>
        <taxon>Gammaproteobacteria</taxon>
        <taxon>Cellvibrionales</taxon>
        <taxon>Microbulbiferaceae</taxon>
        <taxon>Microbulbifer</taxon>
    </lineage>
</organism>
<dbReference type="RefSeq" id="WP_371843405.1">
    <property type="nucleotide sequence ID" value="NZ_JBGMEL010000008.1"/>
</dbReference>
<dbReference type="NCBIfam" id="TIGR02292">
    <property type="entry name" value="ygfB_yecA"/>
    <property type="match status" value="1"/>
</dbReference>
<dbReference type="SUPFAM" id="SSF103642">
    <property type="entry name" value="Sec-C motif"/>
    <property type="match status" value="1"/>
</dbReference>
<dbReference type="NCBIfam" id="NF007704">
    <property type="entry name" value="PRK10396.1"/>
    <property type="match status" value="1"/>
</dbReference>
<dbReference type="Pfam" id="PF02810">
    <property type="entry name" value="SEC-C"/>
    <property type="match status" value="1"/>
</dbReference>
<dbReference type="Proteomes" id="UP001569414">
    <property type="component" value="Unassembled WGS sequence"/>
</dbReference>
<evidence type="ECO:0000313" key="3">
    <source>
        <dbReference type="Proteomes" id="UP001569414"/>
    </source>
</evidence>
<accession>A0ABV4NN01</accession>
<dbReference type="Pfam" id="PF03695">
    <property type="entry name" value="UPF0149"/>
    <property type="match status" value="1"/>
</dbReference>
<comment type="caution">
    <text evidence="2">The sequence shown here is derived from an EMBL/GenBank/DDBJ whole genome shotgun (WGS) entry which is preliminary data.</text>
</comment>
<reference evidence="2 3" key="1">
    <citation type="submission" date="2024-08" db="EMBL/GenBank/DDBJ databases">
        <authorList>
            <person name="Ishaq N."/>
        </authorList>
    </citation>
    <scope>NUCLEOTIDE SEQUENCE [LARGE SCALE GENOMIC DNA]</scope>
    <source>
        <strain evidence="2 3">JCM 30400</strain>
    </source>
</reference>
<dbReference type="PANTHER" id="PTHR33747:SF1">
    <property type="entry name" value="ADENYLATE CYCLASE-ASSOCIATED CAP C-TERMINAL DOMAIN-CONTAINING PROTEIN"/>
    <property type="match status" value="1"/>
</dbReference>
<proteinExistence type="predicted"/>
<dbReference type="InterPro" id="IPR011978">
    <property type="entry name" value="YgfB-like"/>
</dbReference>
<sequence>MTFSETLDLDTPISEADLEFIEDVLLKYGNDDSVLDICELDGFLTALVSGPEMIPPSRWFSALWGGPGNEPEWQSEEEMQRFTALLFQLMNSNAMMLVETPAEFSALFRITEQEGEAPFAIVEEWCFGYMRGVDLGQWPNLPAELDTQLQAIALHGREEHFDHLGTLTDTEHQHSVSQIEPAARALHRHWLQQRAPELSPTPHRADPKTGRNDPCPCGSGKKFKRCCLH</sequence>
<protein>
    <submittedName>
        <fullName evidence="2">YecA family protein</fullName>
    </submittedName>
</protein>
<evidence type="ECO:0000256" key="1">
    <source>
        <dbReference type="SAM" id="MobiDB-lite"/>
    </source>
</evidence>
<gene>
    <name evidence="2" type="ORF">ACCI51_09525</name>
</gene>
<name>A0ABV4NN01_9GAMM</name>
<dbReference type="InterPro" id="IPR036255">
    <property type="entry name" value="YgfB-like_sf"/>
</dbReference>
<dbReference type="SUPFAM" id="SSF101327">
    <property type="entry name" value="YgfB-like"/>
    <property type="match status" value="1"/>
</dbReference>
<feature type="region of interest" description="Disordered" evidence="1">
    <location>
        <begin position="192"/>
        <end position="214"/>
    </location>
</feature>
<keyword evidence="3" id="KW-1185">Reference proteome</keyword>